<accession>G4TCZ9</accession>
<evidence type="ECO:0000313" key="2">
    <source>
        <dbReference type="EMBL" id="CCA69197.1"/>
    </source>
</evidence>
<organism evidence="2 3">
    <name type="scientific">Serendipita indica (strain DSM 11827)</name>
    <name type="common">Root endophyte fungus</name>
    <name type="synonym">Piriformospora indica</name>
    <dbReference type="NCBI Taxonomy" id="1109443"/>
    <lineage>
        <taxon>Eukaryota</taxon>
        <taxon>Fungi</taxon>
        <taxon>Dikarya</taxon>
        <taxon>Basidiomycota</taxon>
        <taxon>Agaricomycotina</taxon>
        <taxon>Agaricomycetes</taxon>
        <taxon>Sebacinales</taxon>
        <taxon>Serendipitaceae</taxon>
        <taxon>Serendipita</taxon>
    </lineage>
</organism>
<dbReference type="Proteomes" id="UP000007148">
    <property type="component" value="Unassembled WGS sequence"/>
</dbReference>
<keyword evidence="3" id="KW-1185">Reference proteome</keyword>
<dbReference type="HOGENOM" id="CLU_1468749_0_0_1"/>
<dbReference type="AlphaFoldDB" id="G4TCZ9"/>
<evidence type="ECO:0000313" key="3">
    <source>
        <dbReference type="Proteomes" id="UP000007148"/>
    </source>
</evidence>
<dbReference type="InParanoid" id="G4TCZ9"/>
<sequence>MSTIGEYIRDTVEERPVGPTILAPSSGHVDASTRSEDDSMSLCSNNSNDVENAMDISYNVPFPGPTSLDMDVDMDVDAMSIVTDLEDNSNSMVIEGEVSLPPQIGGRGINGDEVAPDIISPLTPILSLIPSTPSDDASGVDEEERRIRAVEDTVDRIGSTLERVTNRITALEEQLARDSPNVQD</sequence>
<dbReference type="EMBL" id="CAFZ01000049">
    <property type="protein sequence ID" value="CCA69197.1"/>
    <property type="molecule type" value="Genomic_DNA"/>
</dbReference>
<protein>
    <submittedName>
        <fullName evidence="2">Uncharacterized protein</fullName>
    </submittedName>
</protein>
<name>G4TCZ9_SERID</name>
<proteinExistence type="predicted"/>
<comment type="caution">
    <text evidence="2">The sequence shown here is derived from an EMBL/GenBank/DDBJ whole genome shotgun (WGS) entry which is preliminary data.</text>
</comment>
<feature type="region of interest" description="Disordered" evidence="1">
    <location>
        <begin position="15"/>
        <end position="41"/>
    </location>
</feature>
<evidence type="ECO:0000256" key="1">
    <source>
        <dbReference type="SAM" id="MobiDB-lite"/>
    </source>
</evidence>
<reference evidence="2 3" key="1">
    <citation type="journal article" date="2011" name="PLoS Pathog.">
        <title>Endophytic Life Strategies Decoded by Genome and Transcriptome Analyses of the Mutualistic Root Symbiont Piriformospora indica.</title>
        <authorList>
            <person name="Zuccaro A."/>
            <person name="Lahrmann U."/>
            <person name="Guldener U."/>
            <person name="Langen G."/>
            <person name="Pfiffi S."/>
            <person name="Biedenkopf D."/>
            <person name="Wong P."/>
            <person name="Samans B."/>
            <person name="Grimm C."/>
            <person name="Basiewicz M."/>
            <person name="Murat C."/>
            <person name="Martin F."/>
            <person name="Kogel K.H."/>
        </authorList>
    </citation>
    <scope>NUCLEOTIDE SEQUENCE [LARGE SCALE GENOMIC DNA]</scope>
    <source>
        <strain evidence="2 3">DSM 11827</strain>
    </source>
</reference>
<gene>
    <name evidence="2" type="ORF">PIIN_03097</name>
</gene>